<dbReference type="Pfam" id="PF01551">
    <property type="entry name" value="Peptidase_M23"/>
    <property type="match status" value="1"/>
</dbReference>
<dbReference type="Proteomes" id="UP000565468">
    <property type="component" value="Unassembled WGS sequence"/>
</dbReference>
<organism evidence="4 5">
    <name type="scientific">Paenibacillus lemnae</name>
    <dbReference type="NCBI Taxonomy" id="1330551"/>
    <lineage>
        <taxon>Bacteria</taxon>
        <taxon>Bacillati</taxon>
        <taxon>Bacillota</taxon>
        <taxon>Bacilli</taxon>
        <taxon>Bacillales</taxon>
        <taxon>Paenibacillaceae</taxon>
        <taxon>Paenibacillus</taxon>
    </lineage>
</organism>
<dbReference type="PANTHER" id="PTHR21666:SF291">
    <property type="entry name" value="STAGE II SPORULATION PROTEIN Q"/>
    <property type="match status" value="1"/>
</dbReference>
<evidence type="ECO:0000256" key="1">
    <source>
        <dbReference type="SAM" id="MobiDB-lite"/>
    </source>
</evidence>
<dbReference type="PANTHER" id="PTHR21666">
    <property type="entry name" value="PEPTIDASE-RELATED"/>
    <property type="match status" value="1"/>
</dbReference>
<evidence type="ECO:0000259" key="3">
    <source>
        <dbReference type="Pfam" id="PF01551"/>
    </source>
</evidence>
<dbReference type="SUPFAM" id="SSF51261">
    <property type="entry name" value="Duplicated hybrid motif"/>
    <property type="match status" value="1"/>
</dbReference>
<keyword evidence="2" id="KW-0472">Membrane</keyword>
<dbReference type="RefSeq" id="WP_169506935.1">
    <property type="nucleotide sequence ID" value="NZ_JABBPN010000031.1"/>
</dbReference>
<keyword evidence="5" id="KW-1185">Reference proteome</keyword>
<evidence type="ECO:0000256" key="2">
    <source>
        <dbReference type="SAM" id="Phobius"/>
    </source>
</evidence>
<feature type="region of interest" description="Disordered" evidence="1">
    <location>
        <begin position="1"/>
        <end position="25"/>
    </location>
</feature>
<dbReference type="GO" id="GO:0004222">
    <property type="term" value="F:metalloendopeptidase activity"/>
    <property type="evidence" value="ECO:0007669"/>
    <property type="project" value="TreeGrafter"/>
</dbReference>
<dbReference type="Gene3D" id="2.70.70.10">
    <property type="entry name" value="Glucose Permease (Domain IIA)"/>
    <property type="match status" value="1"/>
</dbReference>
<comment type="caution">
    <text evidence="4">The sequence shown here is derived from an EMBL/GenBank/DDBJ whole genome shotgun (WGS) entry which is preliminary data.</text>
</comment>
<evidence type="ECO:0000313" key="4">
    <source>
        <dbReference type="EMBL" id="NMO98164.1"/>
    </source>
</evidence>
<dbReference type="InterPro" id="IPR050570">
    <property type="entry name" value="Cell_wall_metabolism_enzyme"/>
</dbReference>
<name>A0A848MFG7_PAELE</name>
<dbReference type="InterPro" id="IPR011055">
    <property type="entry name" value="Dup_hybrid_motif"/>
</dbReference>
<keyword evidence="2" id="KW-0812">Transmembrane</keyword>
<dbReference type="AlphaFoldDB" id="A0A848MFG7"/>
<keyword evidence="2" id="KW-1133">Transmembrane helix</keyword>
<gene>
    <name evidence="4" type="ORF">HII30_20640</name>
</gene>
<feature type="compositionally biased region" description="Basic and acidic residues" evidence="1">
    <location>
        <begin position="8"/>
        <end position="18"/>
    </location>
</feature>
<accession>A0A848MFG7</accession>
<dbReference type="CDD" id="cd12797">
    <property type="entry name" value="M23_peptidase"/>
    <property type="match status" value="1"/>
</dbReference>
<proteinExistence type="predicted"/>
<evidence type="ECO:0000313" key="5">
    <source>
        <dbReference type="Proteomes" id="UP000565468"/>
    </source>
</evidence>
<feature type="domain" description="M23ase beta-sheet core" evidence="3">
    <location>
        <begin position="139"/>
        <end position="237"/>
    </location>
</feature>
<sequence>MSENKNSQTREEAPKTAKGESAQAPSSWKKMLSKRWVFPAAYVTAAAIILTLVWVYQDAGQKPLEPQTAAKESGQGSEAQTAAEGKDGEAVEVIANAESMIWPAADSAEAVIVKNFFDAEAPAEEHEAAMIQYNDTFTPNTGIDLARQDNKVFDVQAAQSGTVTRVEEHPVNGNVVEITHAGDLKTVYQSLAGVSVEEGKEVKQGDVIGQAGRSEFEKDLGNHLHFEVYQAGNLINPETLISKK</sequence>
<feature type="transmembrane region" description="Helical" evidence="2">
    <location>
        <begin position="36"/>
        <end position="56"/>
    </location>
</feature>
<feature type="region of interest" description="Disordered" evidence="1">
    <location>
        <begin position="66"/>
        <end position="87"/>
    </location>
</feature>
<dbReference type="EMBL" id="JABBPN010000031">
    <property type="protein sequence ID" value="NMO98164.1"/>
    <property type="molecule type" value="Genomic_DNA"/>
</dbReference>
<dbReference type="InterPro" id="IPR016047">
    <property type="entry name" value="M23ase_b-sheet_dom"/>
</dbReference>
<protein>
    <submittedName>
        <fullName evidence="4">M23 family metallopeptidase</fullName>
    </submittedName>
</protein>
<reference evidence="4 5" key="1">
    <citation type="submission" date="2020-04" db="EMBL/GenBank/DDBJ databases">
        <title>Paenibacillus algicola sp. nov., a novel marine bacterium producing alginate lyase.</title>
        <authorList>
            <person name="Huang H."/>
        </authorList>
    </citation>
    <scope>NUCLEOTIDE SEQUENCE [LARGE SCALE GENOMIC DNA]</scope>
    <source>
        <strain evidence="4 5">L7-75</strain>
    </source>
</reference>